<proteinExistence type="inferred from homology"/>
<dbReference type="Proteomes" id="UP001153709">
    <property type="component" value="Chromosome 4"/>
</dbReference>
<keyword evidence="5" id="KW-0325">Glycoprotein</keyword>
<dbReference type="PANTHER" id="PTHR43108:SF8">
    <property type="entry name" value="SD21168P"/>
    <property type="match status" value="1"/>
</dbReference>
<keyword evidence="4" id="KW-0378">Hydrolase</keyword>
<evidence type="ECO:0000256" key="2">
    <source>
        <dbReference type="ARBA" id="ARBA00008779"/>
    </source>
</evidence>
<evidence type="ECO:0000256" key="1">
    <source>
        <dbReference type="ARBA" id="ARBA00001913"/>
    </source>
</evidence>
<feature type="modified residue" description="3-oxoalanine (Cys)" evidence="6">
    <location>
        <position position="67"/>
    </location>
</feature>
<dbReference type="OrthoDB" id="96314at2759"/>
<keyword evidence="3 7" id="KW-0732">Signal</keyword>
<protein>
    <recommendedName>
        <fullName evidence="8">Sulfatase N-terminal domain-containing protein</fullName>
    </recommendedName>
</protein>
<comment type="cofactor">
    <cofactor evidence="1">
        <name>Ca(2+)</name>
        <dbReference type="ChEBI" id="CHEBI:29108"/>
    </cofactor>
</comment>
<comment type="similarity">
    <text evidence="2">Belongs to the sulfatase family.</text>
</comment>
<dbReference type="GO" id="GO:0005539">
    <property type="term" value="F:glycosaminoglycan binding"/>
    <property type="evidence" value="ECO:0007669"/>
    <property type="project" value="TreeGrafter"/>
</dbReference>
<dbReference type="GO" id="GO:0008449">
    <property type="term" value="F:N-acetylglucosamine-6-sulfatase activity"/>
    <property type="evidence" value="ECO:0007669"/>
    <property type="project" value="InterPro"/>
</dbReference>
<dbReference type="Gene3D" id="3.40.720.10">
    <property type="entry name" value="Alkaline Phosphatase, subunit A"/>
    <property type="match status" value="1"/>
</dbReference>
<dbReference type="CDD" id="cd16147">
    <property type="entry name" value="G6S"/>
    <property type="match status" value="1"/>
</dbReference>
<dbReference type="InterPro" id="IPR024607">
    <property type="entry name" value="Sulfatase_CS"/>
</dbReference>
<feature type="domain" description="Sulfatase N-terminal" evidence="8">
    <location>
        <begin position="23"/>
        <end position="355"/>
    </location>
</feature>
<dbReference type="PANTHER" id="PTHR43108">
    <property type="entry name" value="N-ACETYLGLUCOSAMINE-6-SULFATASE FAMILY MEMBER"/>
    <property type="match status" value="1"/>
</dbReference>
<dbReference type="SUPFAM" id="SSF53649">
    <property type="entry name" value="Alkaline phosphatase-like"/>
    <property type="match status" value="1"/>
</dbReference>
<comment type="PTM">
    <text evidence="6">The conversion to 3-oxoalanine (also known as C-formylglycine, FGly), of a serine or cysteine residue in prokaryotes and of a cysteine residue in eukaryotes, is critical for catalytic activity.</text>
</comment>
<sequence length="496" mass="56323">MNNLLHLLLLLYSSMYGFLKGEPNFILLITDDQDLLLDGMVPMKKTVELIANNGKTFQNAYVNTPICCPSRSTILTGKYLENTGVVNNSISGNCSSLAWQQTHEPHSIAALLKNAKNYTTYYSGKYLNQYGTREAGGVKHIPVGYDWWIGLQGNSKYYNYTLSVNGTGHFFSNKYLTDALAGYSLSFLTNKPNDKPFFMIVAPPAPHAPFTPAKRHENAFAGTKAVRTPSFNHSGYDKHWLVRMYPQHLPENVEILDSIQQHRLESLLAVDELVDRIVQKLKVLNIFQETYIIYTSDNGFHIGQFSQPWDKRQPYETDIRVPFIVSGPNVPRKTLETFPISSVDIAPTILDLAGVDIPSSINGKSFKKELLSEKTEPFARFISISYKGEANQNSIDTSCPWTYDPNLSECTLDQWCKCQDSRNNTYQCYIYISDEAIYKYCLFEDAENFTEAYNLKEDPSELKNIAPKLNSCKYQEKIKVGRFLKCSDESCCYSSE</sequence>
<dbReference type="AlphaFoldDB" id="A0A9N9T459"/>
<feature type="chain" id="PRO_5040266317" description="Sulfatase N-terminal domain-containing protein" evidence="7">
    <location>
        <begin position="22"/>
        <end position="496"/>
    </location>
</feature>
<name>A0A9N9T459_DIABA</name>
<feature type="signal peptide" evidence="7">
    <location>
        <begin position="1"/>
        <end position="21"/>
    </location>
</feature>
<dbReference type="InterPro" id="IPR017850">
    <property type="entry name" value="Alkaline_phosphatase_core_sf"/>
</dbReference>
<reference evidence="9" key="1">
    <citation type="submission" date="2022-01" db="EMBL/GenBank/DDBJ databases">
        <authorList>
            <person name="King R."/>
        </authorList>
    </citation>
    <scope>NUCLEOTIDE SEQUENCE</scope>
</reference>
<dbReference type="PIRSF" id="PIRSF036666">
    <property type="entry name" value="G6S"/>
    <property type="match status" value="1"/>
</dbReference>
<evidence type="ECO:0000256" key="5">
    <source>
        <dbReference type="ARBA" id="ARBA00023180"/>
    </source>
</evidence>
<evidence type="ECO:0000256" key="3">
    <source>
        <dbReference type="ARBA" id="ARBA00022729"/>
    </source>
</evidence>
<dbReference type="InterPro" id="IPR000917">
    <property type="entry name" value="Sulfatase_N"/>
</dbReference>
<keyword evidence="10" id="KW-1185">Reference proteome</keyword>
<evidence type="ECO:0000256" key="7">
    <source>
        <dbReference type="SAM" id="SignalP"/>
    </source>
</evidence>
<evidence type="ECO:0000256" key="4">
    <source>
        <dbReference type="ARBA" id="ARBA00022801"/>
    </source>
</evidence>
<gene>
    <name evidence="9" type="ORF">DIABBA_LOCUS7368</name>
</gene>
<evidence type="ECO:0000313" key="9">
    <source>
        <dbReference type="EMBL" id="CAG9834016.1"/>
    </source>
</evidence>
<evidence type="ECO:0000313" key="10">
    <source>
        <dbReference type="Proteomes" id="UP001153709"/>
    </source>
</evidence>
<evidence type="ECO:0000256" key="6">
    <source>
        <dbReference type="PIRSR" id="PIRSR036666-50"/>
    </source>
</evidence>
<dbReference type="EMBL" id="OU898279">
    <property type="protein sequence ID" value="CAG9834016.1"/>
    <property type="molecule type" value="Genomic_DNA"/>
</dbReference>
<organism evidence="9 10">
    <name type="scientific">Diabrotica balteata</name>
    <name type="common">Banded cucumber beetle</name>
    <dbReference type="NCBI Taxonomy" id="107213"/>
    <lineage>
        <taxon>Eukaryota</taxon>
        <taxon>Metazoa</taxon>
        <taxon>Ecdysozoa</taxon>
        <taxon>Arthropoda</taxon>
        <taxon>Hexapoda</taxon>
        <taxon>Insecta</taxon>
        <taxon>Pterygota</taxon>
        <taxon>Neoptera</taxon>
        <taxon>Endopterygota</taxon>
        <taxon>Coleoptera</taxon>
        <taxon>Polyphaga</taxon>
        <taxon>Cucujiformia</taxon>
        <taxon>Chrysomeloidea</taxon>
        <taxon>Chrysomelidae</taxon>
        <taxon>Galerucinae</taxon>
        <taxon>Diabroticina</taxon>
        <taxon>Diabroticites</taxon>
        <taxon>Diabrotica</taxon>
    </lineage>
</organism>
<dbReference type="PROSITE" id="PS00523">
    <property type="entry name" value="SULFATASE_1"/>
    <property type="match status" value="1"/>
</dbReference>
<dbReference type="Pfam" id="PF00884">
    <property type="entry name" value="Sulfatase"/>
    <property type="match status" value="1"/>
</dbReference>
<accession>A0A9N9T459</accession>
<dbReference type="InterPro" id="IPR012251">
    <property type="entry name" value="GlcNAc_6-SO4ase"/>
</dbReference>
<dbReference type="GO" id="GO:0030203">
    <property type="term" value="P:glycosaminoglycan metabolic process"/>
    <property type="evidence" value="ECO:0007669"/>
    <property type="project" value="InterPro"/>
</dbReference>
<evidence type="ECO:0000259" key="8">
    <source>
        <dbReference type="Pfam" id="PF00884"/>
    </source>
</evidence>